<dbReference type="InterPro" id="IPR036097">
    <property type="entry name" value="HisK_dim/P_sf"/>
</dbReference>
<keyword evidence="7" id="KW-0067">ATP-binding</keyword>
<dbReference type="InterPro" id="IPR001610">
    <property type="entry name" value="PAC"/>
</dbReference>
<evidence type="ECO:0000256" key="8">
    <source>
        <dbReference type="ARBA" id="ARBA00023012"/>
    </source>
</evidence>
<dbReference type="GO" id="GO:0000155">
    <property type="term" value="F:phosphorelay sensor kinase activity"/>
    <property type="evidence" value="ECO:0007669"/>
    <property type="project" value="InterPro"/>
</dbReference>
<dbReference type="InterPro" id="IPR036890">
    <property type="entry name" value="HATPase_C_sf"/>
</dbReference>
<dbReference type="SUPFAM" id="SSF55874">
    <property type="entry name" value="ATPase domain of HSP90 chaperone/DNA topoisomerase II/histidine kinase"/>
    <property type="match status" value="1"/>
</dbReference>
<dbReference type="PRINTS" id="PR00344">
    <property type="entry name" value="BCTRLSENSOR"/>
</dbReference>
<proteinExistence type="predicted"/>
<evidence type="ECO:0000259" key="10">
    <source>
        <dbReference type="PROSITE" id="PS50113"/>
    </source>
</evidence>
<dbReference type="NCBIfam" id="TIGR00229">
    <property type="entry name" value="sensory_box"/>
    <property type="match status" value="1"/>
</dbReference>
<dbReference type="SUPFAM" id="SSF47384">
    <property type="entry name" value="Homodimeric domain of signal transducing histidine kinase"/>
    <property type="match status" value="1"/>
</dbReference>
<dbReference type="InterPro" id="IPR003661">
    <property type="entry name" value="HisK_dim/P_dom"/>
</dbReference>
<organism evidence="11 12">
    <name type="scientific">Paraclostridium bifermentans</name>
    <name type="common">Clostridium bifermentans</name>
    <dbReference type="NCBI Taxonomy" id="1490"/>
    <lineage>
        <taxon>Bacteria</taxon>
        <taxon>Bacillati</taxon>
        <taxon>Bacillota</taxon>
        <taxon>Clostridia</taxon>
        <taxon>Peptostreptococcales</taxon>
        <taxon>Peptostreptococcaceae</taxon>
        <taxon>Paraclostridium</taxon>
    </lineage>
</organism>
<dbReference type="InterPro" id="IPR000014">
    <property type="entry name" value="PAS"/>
</dbReference>
<comment type="catalytic activity">
    <reaction evidence="1">
        <text>ATP + protein L-histidine = ADP + protein N-phospho-L-histidine.</text>
        <dbReference type="EC" id="2.7.13.3"/>
    </reaction>
</comment>
<keyword evidence="5" id="KW-0547">Nucleotide-binding</keyword>
<dbReference type="Pfam" id="PF00512">
    <property type="entry name" value="HisKA"/>
    <property type="match status" value="1"/>
</dbReference>
<dbReference type="CDD" id="cd00082">
    <property type="entry name" value="HisKA"/>
    <property type="match status" value="1"/>
</dbReference>
<dbReference type="PANTHER" id="PTHR43711">
    <property type="entry name" value="TWO-COMPONENT HISTIDINE KINASE"/>
    <property type="match status" value="1"/>
</dbReference>
<keyword evidence="8" id="KW-0902">Two-component regulatory system</keyword>
<evidence type="ECO:0000256" key="2">
    <source>
        <dbReference type="ARBA" id="ARBA00012438"/>
    </source>
</evidence>
<dbReference type="Gene3D" id="3.30.450.20">
    <property type="entry name" value="PAS domain"/>
    <property type="match status" value="1"/>
</dbReference>
<keyword evidence="4" id="KW-0808">Transferase</keyword>
<accession>A0AA44DLL1</accession>
<dbReference type="CDD" id="cd00130">
    <property type="entry name" value="PAS"/>
    <property type="match status" value="1"/>
</dbReference>
<evidence type="ECO:0000256" key="1">
    <source>
        <dbReference type="ARBA" id="ARBA00000085"/>
    </source>
</evidence>
<dbReference type="Pfam" id="PF13426">
    <property type="entry name" value="PAS_9"/>
    <property type="match status" value="1"/>
</dbReference>
<comment type="caution">
    <text evidence="11">The sequence shown here is derived from an EMBL/GenBank/DDBJ whole genome shotgun (WGS) entry which is preliminary data.</text>
</comment>
<evidence type="ECO:0000313" key="11">
    <source>
        <dbReference type="EMBL" id="NME09946.1"/>
    </source>
</evidence>
<protein>
    <recommendedName>
        <fullName evidence="2">histidine kinase</fullName>
        <ecNumber evidence="2">2.7.13.3</ecNumber>
    </recommendedName>
</protein>
<sequence length="500" mass="57734">MLNFKLCSEILKLCPLPCIYGQAIKNEEGIFTDFIIEDFNDKLCKLVDLDEENIKEKSINDIIPSILDKNLKEGKIDEDSYISYLDGWYKVEISYVKDDKYVLWLVENKEIQHLRTVQLLIDTIPDYIFYKDIDGKIVGCNKSYATELVELDRNDIIGKSYKDLPVISQNFESYRDNDLEVVDTRSTKMYYENVILKNGKKIYLEIIKTPIISDGGEVIGIIGIARDITERKEHEEALERARSEALANTAHELRTPLNLIFSSVQMLNYRYDIINNKTNDRDDKYLNIIKQNGYRLLKLVDNLIDSTKLTYEDVEFNPKNYDIVNFVESICDSVSDFANQNEMDIIFDTDVEEKVIGFDLDKMERIVLNLLSNAFKFNRKGKTIQVTIKDLKDKIQLRVKDEGIGIPKKDLYKVFDRFKQVKHESIDTKVGSGIGLSLVKSLVELHGGNIDVESELGQGSEFIIDMPCNLYSHKLELIDDCNLKANFVQKIEVEFSDIYA</sequence>
<dbReference type="InterPro" id="IPR003594">
    <property type="entry name" value="HATPase_dom"/>
</dbReference>
<dbReference type="InterPro" id="IPR035965">
    <property type="entry name" value="PAS-like_dom_sf"/>
</dbReference>
<dbReference type="Gene3D" id="3.30.565.10">
    <property type="entry name" value="Histidine kinase-like ATPase, C-terminal domain"/>
    <property type="match status" value="1"/>
</dbReference>
<evidence type="ECO:0000313" key="12">
    <source>
        <dbReference type="Proteomes" id="UP000573963"/>
    </source>
</evidence>
<reference evidence="11 12" key="1">
    <citation type="submission" date="2020-04" db="EMBL/GenBank/DDBJ databases">
        <authorList>
            <person name="Hitch T.C.A."/>
            <person name="Wylensek D."/>
            <person name="Clavel T."/>
        </authorList>
    </citation>
    <scope>NUCLEOTIDE SEQUENCE [LARGE SCALE GENOMIC DNA]</scope>
    <source>
        <strain evidence="11 12">Med78_4-601-WT-2</strain>
    </source>
</reference>
<dbReference type="SMART" id="SM00388">
    <property type="entry name" value="HisKA"/>
    <property type="match status" value="1"/>
</dbReference>
<evidence type="ECO:0000256" key="3">
    <source>
        <dbReference type="ARBA" id="ARBA00022553"/>
    </source>
</evidence>
<dbReference type="InterPro" id="IPR000700">
    <property type="entry name" value="PAS-assoc_C"/>
</dbReference>
<evidence type="ECO:0000256" key="5">
    <source>
        <dbReference type="ARBA" id="ARBA00022741"/>
    </source>
</evidence>
<dbReference type="EC" id="2.7.13.3" evidence="2"/>
<evidence type="ECO:0000256" key="7">
    <source>
        <dbReference type="ARBA" id="ARBA00022840"/>
    </source>
</evidence>
<dbReference type="PROSITE" id="PS50113">
    <property type="entry name" value="PAC"/>
    <property type="match status" value="1"/>
</dbReference>
<dbReference type="RefSeq" id="WP_168932315.1">
    <property type="nucleotide sequence ID" value="NZ_JABAFD010000005.1"/>
</dbReference>
<dbReference type="Gene3D" id="1.10.287.130">
    <property type="match status" value="1"/>
</dbReference>
<evidence type="ECO:0000256" key="4">
    <source>
        <dbReference type="ARBA" id="ARBA00022679"/>
    </source>
</evidence>
<evidence type="ECO:0000256" key="6">
    <source>
        <dbReference type="ARBA" id="ARBA00022777"/>
    </source>
</evidence>
<keyword evidence="3" id="KW-0597">Phosphoprotein</keyword>
<dbReference type="Proteomes" id="UP000573963">
    <property type="component" value="Unassembled WGS sequence"/>
</dbReference>
<dbReference type="InterPro" id="IPR050736">
    <property type="entry name" value="Sensor_HK_Regulatory"/>
</dbReference>
<dbReference type="SUPFAM" id="SSF55785">
    <property type="entry name" value="PYP-like sensor domain (PAS domain)"/>
    <property type="match status" value="1"/>
</dbReference>
<dbReference type="InterPro" id="IPR005467">
    <property type="entry name" value="His_kinase_dom"/>
</dbReference>
<dbReference type="PROSITE" id="PS50109">
    <property type="entry name" value="HIS_KIN"/>
    <property type="match status" value="1"/>
</dbReference>
<keyword evidence="6" id="KW-0418">Kinase</keyword>
<dbReference type="EMBL" id="JABAFD010000005">
    <property type="protein sequence ID" value="NME09946.1"/>
    <property type="molecule type" value="Genomic_DNA"/>
</dbReference>
<dbReference type="PANTHER" id="PTHR43711:SF26">
    <property type="entry name" value="SENSOR HISTIDINE KINASE RCSC"/>
    <property type="match status" value="1"/>
</dbReference>
<dbReference type="Pfam" id="PF02518">
    <property type="entry name" value="HATPase_c"/>
    <property type="match status" value="1"/>
</dbReference>
<dbReference type="Pfam" id="PF08448">
    <property type="entry name" value="PAS_4"/>
    <property type="match status" value="1"/>
</dbReference>
<dbReference type="InterPro" id="IPR013656">
    <property type="entry name" value="PAS_4"/>
</dbReference>
<feature type="domain" description="Histidine kinase" evidence="9">
    <location>
        <begin position="248"/>
        <end position="470"/>
    </location>
</feature>
<evidence type="ECO:0000259" key="9">
    <source>
        <dbReference type="PROSITE" id="PS50109"/>
    </source>
</evidence>
<dbReference type="SMART" id="SM00387">
    <property type="entry name" value="HATPase_c"/>
    <property type="match status" value="1"/>
</dbReference>
<feature type="domain" description="PAC" evidence="10">
    <location>
        <begin position="185"/>
        <end position="240"/>
    </location>
</feature>
<dbReference type="InterPro" id="IPR004358">
    <property type="entry name" value="Sig_transdc_His_kin-like_C"/>
</dbReference>
<dbReference type="GO" id="GO:0005524">
    <property type="term" value="F:ATP binding"/>
    <property type="evidence" value="ECO:0007669"/>
    <property type="project" value="UniProtKB-KW"/>
</dbReference>
<name>A0AA44DLL1_PARBF</name>
<dbReference type="SMART" id="SM00086">
    <property type="entry name" value="PAC"/>
    <property type="match status" value="1"/>
</dbReference>
<gene>
    <name evidence="11" type="ORF">HF875_10470</name>
</gene>
<dbReference type="FunFam" id="3.30.565.10:FF:000037">
    <property type="entry name" value="Hybrid sensor histidine kinase/response regulator"/>
    <property type="match status" value="1"/>
</dbReference>
<dbReference type="AlphaFoldDB" id="A0AA44DLL1"/>